<proteinExistence type="predicted"/>
<organism evidence="1">
    <name type="scientific">marine sediment metagenome</name>
    <dbReference type="NCBI Taxonomy" id="412755"/>
    <lineage>
        <taxon>unclassified sequences</taxon>
        <taxon>metagenomes</taxon>
        <taxon>ecological metagenomes</taxon>
    </lineage>
</organism>
<evidence type="ECO:0000313" key="1">
    <source>
        <dbReference type="EMBL" id="KKL19406.1"/>
    </source>
</evidence>
<dbReference type="AlphaFoldDB" id="A0A0F9DP10"/>
<gene>
    <name evidence="1" type="ORF">LCGC14_2465760</name>
</gene>
<name>A0A0F9DP10_9ZZZZ</name>
<sequence>ERVSNPFDLIICVDIGNYCDKLSM</sequence>
<feature type="non-terminal residue" evidence="1">
    <location>
        <position position="1"/>
    </location>
</feature>
<dbReference type="EMBL" id="LAZR01038499">
    <property type="protein sequence ID" value="KKL19406.1"/>
    <property type="molecule type" value="Genomic_DNA"/>
</dbReference>
<accession>A0A0F9DP10</accession>
<protein>
    <submittedName>
        <fullName evidence="1">Uncharacterized protein</fullName>
    </submittedName>
</protein>
<reference evidence="1" key="1">
    <citation type="journal article" date="2015" name="Nature">
        <title>Complex archaea that bridge the gap between prokaryotes and eukaryotes.</title>
        <authorList>
            <person name="Spang A."/>
            <person name="Saw J.H."/>
            <person name="Jorgensen S.L."/>
            <person name="Zaremba-Niedzwiedzka K."/>
            <person name="Martijn J."/>
            <person name="Lind A.E."/>
            <person name="van Eijk R."/>
            <person name="Schleper C."/>
            <person name="Guy L."/>
            <person name="Ettema T.J."/>
        </authorList>
    </citation>
    <scope>NUCLEOTIDE SEQUENCE</scope>
</reference>
<comment type="caution">
    <text evidence="1">The sequence shown here is derived from an EMBL/GenBank/DDBJ whole genome shotgun (WGS) entry which is preliminary data.</text>
</comment>